<evidence type="ECO:0000313" key="6">
    <source>
        <dbReference type="Proteomes" id="UP001367508"/>
    </source>
</evidence>
<dbReference type="PROSITE" id="PS01031">
    <property type="entry name" value="SHSP"/>
    <property type="match status" value="1"/>
</dbReference>
<dbReference type="EMBL" id="JAYMYQ010000007">
    <property type="protein sequence ID" value="KAK7320634.1"/>
    <property type="molecule type" value="Genomic_DNA"/>
</dbReference>
<dbReference type="PANTHER" id="PTHR11527">
    <property type="entry name" value="HEAT-SHOCK PROTEIN 20 FAMILY MEMBER"/>
    <property type="match status" value="1"/>
</dbReference>
<dbReference type="InterPro" id="IPR002068">
    <property type="entry name" value="A-crystallin/Hsp20_dom"/>
</dbReference>
<dbReference type="InterPro" id="IPR008978">
    <property type="entry name" value="HSP20-like_chaperone"/>
</dbReference>
<keyword evidence="6" id="KW-1185">Reference proteome</keyword>
<keyword evidence="1" id="KW-0346">Stress response</keyword>
<comment type="similarity">
    <text evidence="2 3">Belongs to the small heat shock protein (HSP20) family.</text>
</comment>
<dbReference type="Gene3D" id="2.60.40.790">
    <property type="match status" value="1"/>
</dbReference>
<sequence>MVPPPITIKLPMEGHSDLYFTKTDLSTINPYDPLETFHTLIGGVNGRVDWKETHAEHIFKVDVPGLKKHEVKVDIEDGRVLRISGNMKRDDGNDTDKWHYAERGTGKFDRNFTLPENAKVQELKAAIEDGVLTVTVPKVKSDVRLDVVVEFFFTMGIRWNLGGMERYLAKLKKLLVELIEIKKLIRKGYYVKLCTAITVEVDDNNFGNLSFGPWLKEKLSGQHFSPKEYDIISKRDRSKDKKSSSTMDGIGMEVLAKNNYVGTWRFQVGGLAPLWRETIEFSLHVESDEMLWLSCGVKQRSKIGDLETFFKHHFDIQREQIIYIFNKNPYNHRSIKTSHTYYNTT</sequence>
<organism evidence="5 6">
    <name type="scientific">Canavalia gladiata</name>
    <name type="common">Sword bean</name>
    <name type="synonym">Dolichos gladiatus</name>
    <dbReference type="NCBI Taxonomy" id="3824"/>
    <lineage>
        <taxon>Eukaryota</taxon>
        <taxon>Viridiplantae</taxon>
        <taxon>Streptophyta</taxon>
        <taxon>Embryophyta</taxon>
        <taxon>Tracheophyta</taxon>
        <taxon>Spermatophyta</taxon>
        <taxon>Magnoliopsida</taxon>
        <taxon>eudicotyledons</taxon>
        <taxon>Gunneridae</taxon>
        <taxon>Pentapetalae</taxon>
        <taxon>rosids</taxon>
        <taxon>fabids</taxon>
        <taxon>Fabales</taxon>
        <taxon>Fabaceae</taxon>
        <taxon>Papilionoideae</taxon>
        <taxon>50 kb inversion clade</taxon>
        <taxon>NPAAA clade</taxon>
        <taxon>indigoferoid/millettioid clade</taxon>
        <taxon>Phaseoleae</taxon>
        <taxon>Canavalia</taxon>
    </lineage>
</organism>
<reference evidence="5 6" key="1">
    <citation type="submission" date="2024-01" db="EMBL/GenBank/DDBJ databases">
        <title>The genomes of 5 underutilized Papilionoideae crops provide insights into root nodulation and disease resistanc.</title>
        <authorList>
            <person name="Jiang F."/>
        </authorList>
    </citation>
    <scope>NUCLEOTIDE SEQUENCE [LARGE SCALE GENOMIC DNA]</scope>
    <source>
        <strain evidence="5">LVBAO_FW01</strain>
        <tissue evidence="5">Leaves</tissue>
    </source>
</reference>
<feature type="domain" description="SHSP" evidence="4">
    <location>
        <begin position="39"/>
        <end position="154"/>
    </location>
</feature>
<evidence type="ECO:0000256" key="2">
    <source>
        <dbReference type="PROSITE-ProRule" id="PRU00285"/>
    </source>
</evidence>
<evidence type="ECO:0000256" key="3">
    <source>
        <dbReference type="RuleBase" id="RU003616"/>
    </source>
</evidence>
<accession>A0AAN9KRD7</accession>
<dbReference type="Proteomes" id="UP001367508">
    <property type="component" value="Unassembled WGS sequence"/>
</dbReference>
<dbReference type="CDD" id="cd06472">
    <property type="entry name" value="ACD_ScHsp26_like"/>
    <property type="match status" value="1"/>
</dbReference>
<name>A0AAN9KRD7_CANGL</name>
<dbReference type="Pfam" id="PF00011">
    <property type="entry name" value="HSP20"/>
    <property type="match status" value="1"/>
</dbReference>
<comment type="caution">
    <text evidence="5">The sequence shown here is derived from an EMBL/GenBank/DDBJ whole genome shotgun (WGS) entry which is preliminary data.</text>
</comment>
<gene>
    <name evidence="5" type="ORF">VNO77_30286</name>
</gene>
<dbReference type="InterPro" id="IPR031107">
    <property type="entry name" value="Small_HSP"/>
</dbReference>
<proteinExistence type="inferred from homology"/>
<evidence type="ECO:0000259" key="4">
    <source>
        <dbReference type="PROSITE" id="PS01031"/>
    </source>
</evidence>
<evidence type="ECO:0000256" key="1">
    <source>
        <dbReference type="ARBA" id="ARBA00023016"/>
    </source>
</evidence>
<protein>
    <recommendedName>
        <fullName evidence="4">SHSP domain-containing protein</fullName>
    </recommendedName>
</protein>
<dbReference type="SUPFAM" id="SSF49764">
    <property type="entry name" value="HSP20-like chaperones"/>
    <property type="match status" value="1"/>
</dbReference>
<evidence type="ECO:0000313" key="5">
    <source>
        <dbReference type="EMBL" id="KAK7320634.1"/>
    </source>
</evidence>
<dbReference type="AlphaFoldDB" id="A0AAN9KRD7"/>